<gene>
    <name evidence="4" type="ORF">ACOF00016_LOCUS10492</name>
</gene>
<organism evidence="4">
    <name type="scientific">Amphora coffeiformis</name>
    <dbReference type="NCBI Taxonomy" id="265554"/>
    <lineage>
        <taxon>Eukaryota</taxon>
        <taxon>Sar</taxon>
        <taxon>Stramenopiles</taxon>
        <taxon>Ochrophyta</taxon>
        <taxon>Bacillariophyta</taxon>
        <taxon>Bacillariophyceae</taxon>
        <taxon>Bacillariophycidae</taxon>
        <taxon>Thalassiophysales</taxon>
        <taxon>Catenulaceae</taxon>
        <taxon>Amphora</taxon>
    </lineage>
</organism>
<dbReference type="EMBL" id="HBIM01012853">
    <property type="protein sequence ID" value="CAE0413235.1"/>
    <property type="molecule type" value="Transcribed_RNA"/>
</dbReference>
<evidence type="ECO:0000313" key="4">
    <source>
        <dbReference type="EMBL" id="CAE0413235.1"/>
    </source>
</evidence>
<sequence>MRTFAILPILAQLAAVAAFSPSLSTRTTLASTTTSALQMAKQEDDENFMKWARAARYATDEDTVVELPRPLGLVLNQDPAGNVYVETVAPKGNAARTGKVKEGDIVTMCSATFGDEMWSCRGVGLTRVLAAIRVRSGPVRLVFESPNKYQKKKTLTAQQIKAKQEAAEAAQRKKDELLKELESDEKRLNKKKFFGLF</sequence>
<evidence type="ECO:0000259" key="3">
    <source>
        <dbReference type="PROSITE" id="PS50106"/>
    </source>
</evidence>
<reference evidence="4" key="1">
    <citation type="submission" date="2021-01" db="EMBL/GenBank/DDBJ databases">
        <authorList>
            <person name="Corre E."/>
            <person name="Pelletier E."/>
            <person name="Niang G."/>
            <person name="Scheremetjew M."/>
            <person name="Finn R."/>
            <person name="Kale V."/>
            <person name="Holt S."/>
            <person name="Cochrane G."/>
            <person name="Meng A."/>
            <person name="Brown T."/>
            <person name="Cohen L."/>
        </authorList>
    </citation>
    <scope>NUCLEOTIDE SEQUENCE</scope>
    <source>
        <strain evidence="4">CCMP127</strain>
    </source>
</reference>
<name>A0A7S3P9G0_9STRA</name>
<feature type="domain" description="PDZ" evidence="3">
    <location>
        <begin position="71"/>
        <end position="147"/>
    </location>
</feature>
<dbReference type="PROSITE" id="PS50106">
    <property type="entry name" value="PDZ"/>
    <property type="match status" value="1"/>
</dbReference>
<dbReference type="InterPro" id="IPR001478">
    <property type="entry name" value="PDZ"/>
</dbReference>
<protein>
    <recommendedName>
        <fullName evidence="3">PDZ domain-containing protein</fullName>
    </recommendedName>
</protein>
<dbReference type="PANTHER" id="PTHR47661:SF2">
    <property type="entry name" value="PHOSPHOGLUCAN PHOSPHATASE LSF1, CHLOROPLASTIC"/>
    <property type="match status" value="1"/>
</dbReference>
<keyword evidence="2" id="KW-0732">Signal</keyword>
<keyword evidence="1" id="KW-0175">Coiled coil</keyword>
<dbReference type="PANTHER" id="PTHR47661">
    <property type="entry name" value="PHOSPHOGLUCAN PHOSPHATASE LSF1, CHLOROPLASTIC"/>
    <property type="match status" value="1"/>
</dbReference>
<accession>A0A7S3P9G0</accession>
<feature type="chain" id="PRO_5030532515" description="PDZ domain-containing protein" evidence="2">
    <location>
        <begin position="19"/>
        <end position="197"/>
    </location>
</feature>
<proteinExistence type="predicted"/>
<feature type="signal peptide" evidence="2">
    <location>
        <begin position="1"/>
        <end position="18"/>
    </location>
</feature>
<dbReference type="AlphaFoldDB" id="A0A7S3P9G0"/>
<dbReference type="InterPro" id="IPR036034">
    <property type="entry name" value="PDZ_sf"/>
</dbReference>
<dbReference type="SUPFAM" id="SSF50156">
    <property type="entry name" value="PDZ domain-like"/>
    <property type="match status" value="1"/>
</dbReference>
<dbReference type="Gene3D" id="2.30.42.10">
    <property type="match status" value="1"/>
</dbReference>
<feature type="coiled-coil region" evidence="1">
    <location>
        <begin position="160"/>
        <end position="191"/>
    </location>
</feature>
<evidence type="ECO:0000256" key="1">
    <source>
        <dbReference type="SAM" id="Coils"/>
    </source>
</evidence>
<evidence type="ECO:0000256" key="2">
    <source>
        <dbReference type="SAM" id="SignalP"/>
    </source>
</evidence>